<dbReference type="Gene3D" id="6.20.50.80">
    <property type="match status" value="1"/>
</dbReference>
<evidence type="ECO:0000256" key="10">
    <source>
        <dbReference type="ARBA" id="ARBA00023163"/>
    </source>
</evidence>
<dbReference type="Pfam" id="PF05000">
    <property type="entry name" value="RNA_pol_Rpb1_4"/>
    <property type="match status" value="1"/>
</dbReference>
<dbReference type="InterPro" id="IPR007081">
    <property type="entry name" value="RNA_pol_Rpb1_5"/>
</dbReference>
<dbReference type="InterPro" id="IPR042102">
    <property type="entry name" value="RNA_pol_Rpb1_3_sf"/>
</dbReference>
<dbReference type="EMBL" id="DUCX01000027">
    <property type="protein sequence ID" value="HIF37134.1"/>
    <property type="molecule type" value="Genomic_DNA"/>
</dbReference>
<evidence type="ECO:0000313" key="17">
    <source>
        <dbReference type="Proteomes" id="UP000585802"/>
    </source>
</evidence>
<keyword evidence="5 13" id="KW-0548">Nucleotidyltransferase</keyword>
<comment type="cofactor">
    <cofactor evidence="13">
        <name>Mg(2+)</name>
        <dbReference type="ChEBI" id="CHEBI:18420"/>
    </cofactor>
</comment>
<comment type="subcellular location">
    <subcellularLocation>
        <location evidence="13">Cytoplasm</location>
    </subcellularLocation>
</comment>
<dbReference type="InterPro" id="IPR045867">
    <property type="entry name" value="DNA-dir_RpoC_beta_prime"/>
</dbReference>
<keyword evidence="10 13" id="KW-0804">Transcription</keyword>
<evidence type="ECO:0000256" key="9">
    <source>
        <dbReference type="ARBA" id="ARBA00023125"/>
    </source>
</evidence>
<dbReference type="Gene3D" id="6.10.250.2940">
    <property type="match status" value="1"/>
</dbReference>
<dbReference type="InterPro" id="IPR000722">
    <property type="entry name" value="RNA_pol_asu"/>
</dbReference>
<dbReference type="HAMAP" id="MF_00863">
    <property type="entry name" value="RNApol_arch_Rpo1N"/>
    <property type="match status" value="1"/>
</dbReference>
<dbReference type="GO" id="GO:0003899">
    <property type="term" value="F:DNA-directed RNA polymerase activity"/>
    <property type="evidence" value="ECO:0007669"/>
    <property type="project" value="UniProtKB-UniRule"/>
</dbReference>
<evidence type="ECO:0000256" key="2">
    <source>
        <dbReference type="ARBA" id="ARBA00022478"/>
    </source>
</evidence>
<dbReference type="GO" id="GO:0006351">
    <property type="term" value="P:DNA-templated transcription"/>
    <property type="evidence" value="ECO:0007669"/>
    <property type="project" value="UniProtKB-UniRule"/>
</dbReference>
<dbReference type="Pfam" id="PF04983">
    <property type="entry name" value="RNA_pol_Rpb1_3"/>
    <property type="match status" value="1"/>
</dbReference>
<dbReference type="SUPFAM" id="SSF64484">
    <property type="entry name" value="beta and beta-prime subunits of DNA dependent RNA-polymerase"/>
    <property type="match status" value="1"/>
</dbReference>
<gene>
    <name evidence="13" type="primary">rpo1N</name>
    <name evidence="13" type="synonym">rpoA1</name>
    <name evidence="16" type="ORF">EYQ70_01775</name>
</gene>
<dbReference type="Gene3D" id="1.10.274.100">
    <property type="entry name" value="RNA polymerase Rpb1, domain 3"/>
    <property type="match status" value="1"/>
</dbReference>
<name>A0A7J4GTK6_9ARCH</name>
<dbReference type="Proteomes" id="UP000585802">
    <property type="component" value="Unassembled WGS sequence"/>
</dbReference>
<dbReference type="GO" id="GO:0000428">
    <property type="term" value="C:DNA-directed RNA polymerase complex"/>
    <property type="evidence" value="ECO:0007669"/>
    <property type="project" value="UniProtKB-KW"/>
</dbReference>
<evidence type="ECO:0000256" key="5">
    <source>
        <dbReference type="ARBA" id="ARBA00022695"/>
    </source>
</evidence>
<dbReference type="GO" id="GO:0005737">
    <property type="term" value="C:cytoplasm"/>
    <property type="evidence" value="ECO:0007669"/>
    <property type="project" value="UniProtKB-SubCell"/>
</dbReference>
<evidence type="ECO:0000256" key="8">
    <source>
        <dbReference type="ARBA" id="ARBA00022842"/>
    </source>
</evidence>
<comment type="similarity">
    <text evidence="1 13 14">Belongs to the RNA polymerase beta' chain family.</text>
</comment>
<dbReference type="InterPro" id="IPR007083">
    <property type="entry name" value="RNA_pol_Rpb1_4"/>
</dbReference>
<dbReference type="InterPro" id="IPR038120">
    <property type="entry name" value="Rpb1_funnel_sf"/>
</dbReference>
<dbReference type="Pfam" id="PF00623">
    <property type="entry name" value="RNA_pol_Rpb1_2"/>
    <property type="match status" value="1"/>
</dbReference>
<dbReference type="Gene3D" id="1.10.132.30">
    <property type="match status" value="1"/>
</dbReference>
<comment type="caution">
    <text evidence="13">Lacks conserved residue(s) required for the propagation of feature annotation.</text>
</comment>
<dbReference type="GO" id="GO:0000287">
    <property type="term" value="F:magnesium ion binding"/>
    <property type="evidence" value="ECO:0007669"/>
    <property type="project" value="UniProtKB-UniRule"/>
</dbReference>
<dbReference type="FunFam" id="2.40.40.20:FF:000019">
    <property type="entry name" value="DNA-directed RNA polymerase II subunit RPB1"/>
    <property type="match status" value="1"/>
</dbReference>
<protein>
    <recommendedName>
        <fullName evidence="13">DNA-directed RNA polymerase subunit Rpo1N</fullName>
        <ecNumber evidence="13">2.7.7.6</ecNumber>
    </recommendedName>
    <alternativeName>
        <fullName evidence="13">DNA-directed RNA polymerase subunit A'</fullName>
    </alternativeName>
</protein>
<keyword evidence="9 13" id="KW-0238">DNA-binding</keyword>
<accession>A0A7J4GTK6</accession>
<dbReference type="Pfam" id="PF04998">
    <property type="entry name" value="RNA_pol_Rpb1_5"/>
    <property type="match status" value="1"/>
</dbReference>
<keyword evidence="8 13" id="KW-0460">Magnesium</keyword>
<comment type="caution">
    <text evidence="16">The sequence shown here is derived from an EMBL/GenBank/DDBJ whole genome shotgun (WGS) entry which is preliminary data.</text>
</comment>
<feature type="binding site" evidence="13">
    <location>
        <position position="467"/>
    </location>
    <ligand>
        <name>Mg(2+)</name>
        <dbReference type="ChEBI" id="CHEBI:18420"/>
    </ligand>
</feature>
<evidence type="ECO:0000256" key="6">
    <source>
        <dbReference type="ARBA" id="ARBA00022723"/>
    </source>
</evidence>
<proteinExistence type="inferred from homology"/>
<sequence>MREMIPKRIGKIDFALMGPKEFRQLSATKVITADTYDDDGFPIPMGLMDLHMGVIEPGLRCKTSGRKMDEDPGHFGHIDLAMPVIHSGYSKTVKDVLNATHPSSGRIMLTQDRIDHYNKQIQALIDSDSGTTVSIGGISRRAVREAVKSKTCPHCGEAKIKVTLDKPTTFREEGRKLTPKEVRSRLEKVPDSDLLCLGFNPKITRPEHMILTVLAVPPVPMRPSITLESGERSEDDLTHKLVDVLRINQRLRENRDAGAPQLIVEDLWELLQYHITTYFDNQTAGIPTARHRSGRPLKTIVQRLKGKEGRFRSNLSGKRVNFSARTVITPDPYLSINQVGVPELAARELTVPVRINIHNLAFMRDLIKENFVPSDPEQYIPGINYMIRPDGRRVKLTEENWEFNHDRLEPGFIVERHLMDGDIVLFNRQPSLHRMSMMAHEVRIMKGKTFRINLCVCPPYNADFDGDEMNLHVVQSEEARAEARILMRVQEHIRSPRFGGAVIGAIHDHITGMFLLTHGEASYDRDQTVRILSRVENKMSLPKPDYPKAEGGPRWSGRQIFSVLLPDDMNLKYNASVYFADRTPEENAELDMIVEIVNGNMIRGPVDGNSISAFKGRILEEISRLKGSDAARSFIDKVTRLAVGALMETGCTTGIDDADVPEDALKQILVAQKNAVKNVDKLVMAYNKGKLQPRPGRSVEETLEVEVMSLLGKVRDKSGEIAGWHLGMDNFAVIMARSGARGSMLNLSQMAGSIGQQAVRGERISRGYEKRTLSHFNKGDLGADAKGFVRSSYKRGLNPTEYFFHSMGGREGLVDTAVRTSRSGYMQRRLVNALEDIRVKYDSTVRNTANTVVQFKYGEDSIDPTRSKFGDAVDLDAIVKNVISGGK</sequence>
<dbReference type="AlphaFoldDB" id="A0A7J4GTK6"/>
<dbReference type="CDD" id="cd02582">
    <property type="entry name" value="RNAP_archeal_A"/>
    <property type="match status" value="1"/>
</dbReference>
<keyword evidence="4 13" id="KW-0808">Transferase</keyword>
<dbReference type="NCBIfam" id="NF006336">
    <property type="entry name" value="PRK08566.1"/>
    <property type="match status" value="1"/>
</dbReference>
<comment type="function">
    <text evidence="14">DNA-dependent RNA polymerase catalyzes the transcription of DNA into RNA using the four ribonucleoside triphosphates as substrates.</text>
</comment>
<evidence type="ECO:0000256" key="4">
    <source>
        <dbReference type="ARBA" id="ARBA00022679"/>
    </source>
</evidence>
<keyword evidence="3 13" id="KW-0963">Cytoplasm</keyword>
<dbReference type="EC" id="2.7.7.6" evidence="13"/>
<evidence type="ECO:0000256" key="3">
    <source>
        <dbReference type="ARBA" id="ARBA00022490"/>
    </source>
</evidence>
<evidence type="ECO:0000256" key="12">
    <source>
        <dbReference type="ARBA" id="ARBA00053389"/>
    </source>
</evidence>
<dbReference type="NCBIfam" id="TIGR02390">
    <property type="entry name" value="RNA_pol_rpoA1"/>
    <property type="match status" value="1"/>
</dbReference>
<evidence type="ECO:0000256" key="1">
    <source>
        <dbReference type="ARBA" id="ARBA00006460"/>
    </source>
</evidence>
<evidence type="ECO:0000256" key="13">
    <source>
        <dbReference type="HAMAP-Rule" id="MF_00863"/>
    </source>
</evidence>
<dbReference type="InterPro" id="IPR006592">
    <property type="entry name" value="RNA_pol_N"/>
</dbReference>
<dbReference type="InterPro" id="IPR007066">
    <property type="entry name" value="RNA_pol_Rpb1_3"/>
</dbReference>
<dbReference type="PANTHER" id="PTHR19376">
    <property type="entry name" value="DNA-DIRECTED RNA POLYMERASE"/>
    <property type="match status" value="1"/>
</dbReference>
<dbReference type="InterPro" id="IPR012758">
    <property type="entry name" value="RPO1N"/>
</dbReference>
<dbReference type="SMART" id="SM00663">
    <property type="entry name" value="RPOLA_N"/>
    <property type="match status" value="1"/>
</dbReference>
<dbReference type="PANTHER" id="PTHR19376:SF32">
    <property type="entry name" value="DNA-DIRECTED RNA POLYMERASE III SUBUNIT RPC1"/>
    <property type="match status" value="1"/>
</dbReference>
<keyword evidence="7" id="KW-0862">Zinc</keyword>
<dbReference type="GO" id="GO:0008270">
    <property type="term" value="F:zinc ion binding"/>
    <property type="evidence" value="ECO:0007669"/>
    <property type="project" value="InterPro"/>
</dbReference>
<dbReference type="Gene3D" id="3.30.1490.180">
    <property type="entry name" value="RNA polymerase ii"/>
    <property type="match status" value="1"/>
</dbReference>
<comment type="subunit">
    <text evidence="13">Part of the RNA polymerase complex.</text>
</comment>
<dbReference type="Gene3D" id="4.10.860.120">
    <property type="entry name" value="RNA polymerase II, clamp domain"/>
    <property type="match status" value="2"/>
</dbReference>
<dbReference type="GO" id="GO:0003677">
    <property type="term" value="F:DNA binding"/>
    <property type="evidence" value="ECO:0007669"/>
    <property type="project" value="UniProtKB-UniRule"/>
</dbReference>
<dbReference type="Pfam" id="PF04997">
    <property type="entry name" value="RNA_pol_Rpb1_1"/>
    <property type="match status" value="1"/>
</dbReference>
<comment type="function">
    <text evidence="12 13">DNA-dependent RNA polymerase (RNAP) catalyzes the transcription of DNA into RNA using the four ribonucleoside triphosphates as substrates. Forms the clamp head domain.</text>
</comment>
<feature type="binding site" evidence="13">
    <location>
        <position position="465"/>
    </location>
    <ligand>
        <name>Mg(2+)</name>
        <dbReference type="ChEBI" id="CHEBI:18420"/>
    </ligand>
</feature>
<reference evidence="17" key="1">
    <citation type="journal article" date="2019" name="bioRxiv">
        <title>Genome diversification in globally distributed novel marine Proteobacteria is linked to environmental adaptation.</title>
        <authorList>
            <person name="Zhou Z."/>
            <person name="Tran P.Q."/>
            <person name="Kieft K."/>
            <person name="Anantharaman K."/>
        </authorList>
    </citation>
    <scope>NUCLEOTIDE SEQUENCE [LARGE SCALE GENOMIC DNA]</scope>
</reference>
<evidence type="ECO:0000259" key="15">
    <source>
        <dbReference type="SMART" id="SM00663"/>
    </source>
</evidence>
<dbReference type="InterPro" id="IPR007080">
    <property type="entry name" value="RNA_pol_Rpb1_1"/>
</dbReference>
<evidence type="ECO:0000256" key="11">
    <source>
        <dbReference type="ARBA" id="ARBA00048552"/>
    </source>
</evidence>
<dbReference type="Gene3D" id="2.40.40.20">
    <property type="match status" value="1"/>
</dbReference>
<evidence type="ECO:0000256" key="7">
    <source>
        <dbReference type="ARBA" id="ARBA00022833"/>
    </source>
</evidence>
<evidence type="ECO:0000313" key="16">
    <source>
        <dbReference type="EMBL" id="HIF37134.1"/>
    </source>
</evidence>
<organism evidence="16 17">
    <name type="scientific">Marine Group III euryarchaeote</name>
    <dbReference type="NCBI Taxonomy" id="2173149"/>
    <lineage>
        <taxon>Archaea</taxon>
        <taxon>Methanobacteriati</taxon>
        <taxon>Thermoplasmatota</taxon>
        <taxon>Thermoplasmata</taxon>
        <taxon>Candidatus Thermoprofundales</taxon>
    </lineage>
</organism>
<dbReference type="InterPro" id="IPR044893">
    <property type="entry name" value="RNA_pol_Rpb1_clamp_domain"/>
</dbReference>
<keyword evidence="2 13" id="KW-0240">DNA-directed RNA polymerase</keyword>
<comment type="catalytic activity">
    <reaction evidence="11 13 14">
        <text>RNA(n) + a ribonucleoside 5'-triphosphate = RNA(n+1) + diphosphate</text>
        <dbReference type="Rhea" id="RHEA:21248"/>
        <dbReference type="Rhea" id="RHEA-COMP:14527"/>
        <dbReference type="Rhea" id="RHEA-COMP:17342"/>
        <dbReference type="ChEBI" id="CHEBI:33019"/>
        <dbReference type="ChEBI" id="CHEBI:61557"/>
        <dbReference type="ChEBI" id="CHEBI:140395"/>
        <dbReference type="EC" id="2.7.7.6"/>
    </reaction>
</comment>
<feature type="binding site" evidence="13">
    <location>
        <position position="463"/>
    </location>
    <ligand>
        <name>Mg(2+)</name>
        <dbReference type="ChEBI" id="CHEBI:18420"/>
    </ligand>
</feature>
<feature type="domain" description="RNA polymerase N-terminal" evidence="15">
    <location>
        <begin position="207"/>
        <end position="517"/>
    </location>
</feature>
<keyword evidence="6 13" id="KW-0479">Metal-binding</keyword>
<evidence type="ECO:0000256" key="14">
    <source>
        <dbReference type="RuleBase" id="RU004279"/>
    </source>
</evidence>